<feature type="transmembrane region" description="Helical" evidence="1">
    <location>
        <begin position="66"/>
        <end position="83"/>
    </location>
</feature>
<sequence length="147" mass="16441">MGQSATHSHLSAQSDVITTRLPWALLALRVTVFIVMFVWTLDKFVNPAHGMAIFEKFYGIGGVPEMAVYIMGLFQLALVFAFLGGVAKRYTYGLIFLLHGGSTLSSFPQYIDAFSHLLFFAAWPMWGACFALYILREADTKFTLSKK</sequence>
<evidence type="ECO:0000256" key="1">
    <source>
        <dbReference type="SAM" id="Phobius"/>
    </source>
</evidence>
<accession>A0A6N9TGQ7</accession>
<feature type="transmembrane region" description="Helical" evidence="1">
    <location>
        <begin position="90"/>
        <end position="111"/>
    </location>
</feature>
<dbReference type="Proteomes" id="UP000471381">
    <property type="component" value="Unassembled WGS sequence"/>
</dbReference>
<evidence type="ECO:0000313" key="2">
    <source>
        <dbReference type="EMBL" id="NDW16483.1"/>
    </source>
</evidence>
<evidence type="ECO:0008006" key="4">
    <source>
        <dbReference type="Google" id="ProtNLM"/>
    </source>
</evidence>
<dbReference type="AlphaFoldDB" id="A0A6N9TGQ7"/>
<keyword evidence="1" id="KW-0812">Transmembrane</keyword>
<keyword evidence="3" id="KW-1185">Reference proteome</keyword>
<evidence type="ECO:0000313" key="3">
    <source>
        <dbReference type="Proteomes" id="UP000471381"/>
    </source>
</evidence>
<name>A0A6N9TGQ7_9ALTE</name>
<feature type="transmembrane region" description="Helical" evidence="1">
    <location>
        <begin position="117"/>
        <end position="135"/>
    </location>
</feature>
<protein>
    <recommendedName>
        <fullName evidence="4">DoxX family membrane protein</fullName>
    </recommendedName>
</protein>
<comment type="caution">
    <text evidence="2">The sequence shown here is derived from an EMBL/GenBank/DDBJ whole genome shotgun (WGS) entry which is preliminary data.</text>
</comment>
<dbReference type="EMBL" id="JAAAWO010000010">
    <property type="protein sequence ID" value="NDW16483.1"/>
    <property type="molecule type" value="Genomic_DNA"/>
</dbReference>
<keyword evidence="1" id="KW-0472">Membrane</keyword>
<feature type="transmembrane region" description="Helical" evidence="1">
    <location>
        <begin position="21"/>
        <end position="41"/>
    </location>
</feature>
<dbReference type="RefSeq" id="WP_032096550.1">
    <property type="nucleotide sequence ID" value="NZ_JAAAWO010000010.1"/>
</dbReference>
<reference evidence="2 3" key="1">
    <citation type="submission" date="2020-01" db="EMBL/GenBank/DDBJ databases">
        <title>Genomes of bacteria type strains.</title>
        <authorList>
            <person name="Chen J."/>
            <person name="Zhu S."/>
            <person name="Yang J."/>
        </authorList>
    </citation>
    <scope>NUCLEOTIDE SEQUENCE [LARGE SCALE GENOMIC DNA]</scope>
    <source>
        <strain evidence="2 3">LMG 24078</strain>
    </source>
</reference>
<gene>
    <name evidence="2" type="ORF">GTQ48_13260</name>
</gene>
<organism evidence="2 3">
    <name type="scientific">Alteromonas genovensis</name>
    <dbReference type="NCBI Taxonomy" id="471225"/>
    <lineage>
        <taxon>Bacteria</taxon>
        <taxon>Pseudomonadati</taxon>
        <taxon>Pseudomonadota</taxon>
        <taxon>Gammaproteobacteria</taxon>
        <taxon>Alteromonadales</taxon>
        <taxon>Alteromonadaceae</taxon>
        <taxon>Alteromonas/Salinimonas group</taxon>
        <taxon>Alteromonas</taxon>
    </lineage>
</organism>
<keyword evidence="1" id="KW-1133">Transmembrane helix</keyword>
<proteinExistence type="predicted"/>